<proteinExistence type="predicted"/>
<organism evidence="1 2">
    <name type="scientific">Microbacterium phage PrincePhergus</name>
    <dbReference type="NCBI Taxonomy" id="2562193"/>
    <lineage>
        <taxon>Viruses</taxon>
        <taxon>Duplodnaviria</taxon>
        <taxon>Heunggongvirae</taxon>
        <taxon>Uroviricota</taxon>
        <taxon>Caudoviricetes</taxon>
        <taxon>Kojivirus</taxon>
        <taxon>Kojivirus koji</taxon>
    </lineage>
</organism>
<evidence type="ECO:0000313" key="1">
    <source>
        <dbReference type="EMBL" id="QBZ72896.1"/>
    </source>
</evidence>
<protein>
    <submittedName>
        <fullName evidence="1">Uncharacterized protein</fullName>
    </submittedName>
</protein>
<evidence type="ECO:0000313" key="2">
    <source>
        <dbReference type="Proteomes" id="UP000296999"/>
    </source>
</evidence>
<reference evidence="1 2" key="1">
    <citation type="submission" date="2019-03" db="EMBL/GenBank/DDBJ databases">
        <authorList>
            <person name="Borsha N.H."/>
            <person name="McKenzie R."/>
            <person name="Ailani S."/>
            <person name="Almanzar G."/>
            <person name="Beggarly V.A."/>
            <person name="Joyner G.L."/>
            <person name="Kim J.H."/>
            <person name="Lin Y.H."/>
            <person name="Liu V."/>
            <person name="Mandell Z.B."/>
            <person name="Mock D.J."/>
            <person name="Nasir A."/>
            <person name="Nguyen Q.A."/>
            <person name="Pareek P."/>
            <person name="Patel N.B."/>
            <person name="Patel P.S."/>
            <person name="Patel S.B."/>
            <person name="Patel T.N."/>
            <person name="Sargent E.J."/>
            <person name="Selamaj E."/>
            <person name="Soroush S."/>
            <person name="Zurlo S.J."/>
            <person name="Dalia R."/>
            <person name="Khakhina S."/>
            <person name="Gurney S.M.R."/>
            <person name="Garlena R.A."/>
            <person name="Russell D.A."/>
            <person name="Pope W.H."/>
            <person name="Jacobs-Sera D."/>
            <person name="Hatfull G.F."/>
        </authorList>
    </citation>
    <scope>NUCLEOTIDE SEQUENCE [LARGE SCALE GENOMIC DNA]</scope>
</reference>
<name>A0A4D6E2Q6_9CAUD</name>
<gene>
    <name evidence="1" type="primary">27</name>
    <name evidence="1" type="ORF">SEA_PRINCEPHERGUS_27</name>
</gene>
<dbReference type="EMBL" id="MK620901">
    <property type="protein sequence ID" value="QBZ72896.1"/>
    <property type="molecule type" value="Genomic_DNA"/>
</dbReference>
<dbReference type="Proteomes" id="UP000296999">
    <property type="component" value="Segment"/>
</dbReference>
<sequence length="65" mass="7371">MKENSMDKALKQVKAEDLQHGQVIIDPEGNQARVIRIRRVDHQRGRLETDLGVAVVPLGQRFPVL</sequence>
<accession>A0A4D6E2Q6</accession>